<accession>A0AAD3TMU3</accession>
<dbReference type="Proteomes" id="UP001279734">
    <property type="component" value="Unassembled WGS sequence"/>
</dbReference>
<keyword evidence="2" id="KW-1185">Reference proteome</keyword>
<reference evidence="1" key="1">
    <citation type="submission" date="2023-05" db="EMBL/GenBank/DDBJ databases">
        <title>Nepenthes gracilis genome sequencing.</title>
        <authorList>
            <person name="Fukushima K."/>
        </authorList>
    </citation>
    <scope>NUCLEOTIDE SEQUENCE</scope>
    <source>
        <strain evidence="1">SING2019-196</strain>
    </source>
</reference>
<gene>
    <name evidence="1" type="ORF">Nepgr_033616</name>
</gene>
<dbReference type="EMBL" id="BSYO01000041">
    <property type="protein sequence ID" value="GMH31772.1"/>
    <property type="molecule type" value="Genomic_DNA"/>
</dbReference>
<proteinExistence type="predicted"/>
<evidence type="ECO:0000313" key="2">
    <source>
        <dbReference type="Proteomes" id="UP001279734"/>
    </source>
</evidence>
<dbReference type="AlphaFoldDB" id="A0AAD3TMU3"/>
<comment type="caution">
    <text evidence="1">The sequence shown here is derived from an EMBL/GenBank/DDBJ whole genome shotgun (WGS) entry which is preliminary data.</text>
</comment>
<sequence length="218" mass="23154">MAVFPFGVESNSPIGATLDSHSLSGMLVPTIPVIPGHGLESLPPVEHSASTTDDMFPPLDLKACSPNALLPVSVHPSTSVLHVDCGSQMAEPRLMPRFFRPMSILGGGAVGTIGRLSLLSHMLGASSLMMLVCSLTRLRLSGVVGSYICRYWMTAGDNAVDAHMDGLVLSALVCWPNCIQLSILGEDCGEVRCCQKPWFWDIDFCLDGLLGNAGVKAD</sequence>
<evidence type="ECO:0000313" key="1">
    <source>
        <dbReference type="EMBL" id="GMH31772.1"/>
    </source>
</evidence>
<organism evidence="1 2">
    <name type="scientific">Nepenthes gracilis</name>
    <name type="common">Slender pitcher plant</name>
    <dbReference type="NCBI Taxonomy" id="150966"/>
    <lineage>
        <taxon>Eukaryota</taxon>
        <taxon>Viridiplantae</taxon>
        <taxon>Streptophyta</taxon>
        <taxon>Embryophyta</taxon>
        <taxon>Tracheophyta</taxon>
        <taxon>Spermatophyta</taxon>
        <taxon>Magnoliopsida</taxon>
        <taxon>eudicotyledons</taxon>
        <taxon>Gunneridae</taxon>
        <taxon>Pentapetalae</taxon>
        <taxon>Caryophyllales</taxon>
        <taxon>Nepenthaceae</taxon>
        <taxon>Nepenthes</taxon>
    </lineage>
</organism>
<name>A0AAD3TMU3_NEPGR</name>
<protein>
    <submittedName>
        <fullName evidence="1">Uncharacterized protein</fullName>
    </submittedName>
</protein>